<dbReference type="VEuPathDB" id="FungiDB:FUN_007522"/>
<feature type="domain" description="Tc1-like transposase DDE" evidence="1">
    <location>
        <begin position="145"/>
        <end position="214"/>
    </location>
</feature>
<reference evidence="2 3" key="1">
    <citation type="submission" date="2016-04" db="EMBL/GenBank/DDBJ databases">
        <title>Genome analyses suggest a sexual origin of heterokaryosis in a supposedly ancient asexual fungus.</title>
        <authorList>
            <person name="Ropars J."/>
            <person name="Sedzielewska K."/>
            <person name="Noel J."/>
            <person name="Charron P."/>
            <person name="Farinelli L."/>
            <person name="Marton T."/>
            <person name="Kruger M."/>
            <person name="Pelin A."/>
            <person name="Brachmann A."/>
            <person name="Corradi N."/>
        </authorList>
    </citation>
    <scope>NUCLEOTIDE SEQUENCE [LARGE SCALE GENOMIC DNA]</scope>
    <source>
        <strain evidence="2 3">C2</strain>
    </source>
</reference>
<comment type="caution">
    <text evidence="2">The sequence shown here is derived from an EMBL/GenBank/DDBJ whole genome shotgun (WGS) entry which is preliminary data.</text>
</comment>
<dbReference type="InterPro" id="IPR038717">
    <property type="entry name" value="Tc1-like_DDE_dom"/>
</dbReference>
<dbReference type="AlphaFoldDB" id="A0A2N1MRF5"/>
<dbReference type="EMBL" id="LLXL01001490">
    <property type="protein sequence ID" value="PKK64222.1"/>
    <property type="molecule type" value="Genomic_DNA"/>
</dbReference>
<evidence type="ECO:0000313" key="3">
    <source>
        <dbReference type="Proteomes" id="UP000233469"/>
    </source>
</evidence>
<dbReference type="VEuPathDB" id="FungiDB:RhiirFUN_011055"/>
<name>A0A2N1MRF5_9GLOM</name>
<gene>
    <name evidence="2" type="ORF">RhiirC2_787830</name>
</gene>
<proteinExistence type="predicted"/>
<dbReference type="PANTHER" id="PTHR46564:SF1">
    <property type="entry name" value="TRANSPOSASE"/>
    <property type="match status" value="1"/>
</dbReference>
<dbReference type="PANTHER" id="PTHR46564">
    <property type="entry name" value="TRANSPOSASE"/>
    <property type="match status" value="1"/>
</dbReference>
<protein>
    <recommendedName>
        <fullName evidence="1">Tc1-like transposase DDE domain-containing protein</fullName>
    </recommendedName>
</protein>
<dbReference type="VEuPathDB" id="FungiDB:FUN_007521"/>
<dbReference type="GO" id="GO:0003676">
    <property type="term" value="F:nucleic acid binding"/>
    <property type="evidence" value="ECO:0007669"/>
    <property type="project" value="InterPro"/>
</dbReference>
<dbReference type="Pfam" id="PF13358">
    <property type="entry name" value="DDE_3"/>
    <property type="match status" value="1"/>
</dbReference>
<organism evidence="2 3">
    <name type="scientific">Rhizophagus irregularis</name>
    <dbReference type="NCBI Taxonomy" id="588596"/>
    <lineage>
        <taxon>Eukaryota</taxon>
        <taxon>Fungi</taxon>
        <taxon>Fungi incertae sedis</taxon>
        <taxon>Mucoromycota</taxon>
        <taxon>Glomeromycotina</taxon>
        <taxon>Glomeromycetes</taxon>
        <taxon>Glomerales</taxon>
        <taxon>Glomeraceae</taxon>
        <taxon>Rhizophagus</taxon>
    </lineage>
</organism>
<accession>A0A2N1MRF5</accession>
<sequence length="282" mass="32760">MSKSSVARIINIYKKWTYITNPFKGISERRKLFSRNDMHSILQNLVRDKVNWYLNELVCEMENLPEKRASIVMLWKSLYYLGITRKKLQKKAYKRSDIMLAFYLGIIGKHYTSNQLIFIDESVKDERTLTRLYGYSSRNIYGFVAVDIFEGACDKNKFINFVLNKVVPIMNSYPSNNSVIIIDNARIHHDADLILLLEGLECHVIFLLPYSPDYMSPNGIIEEKGGVFGDLTECEAVKNWTEENLKEFEEVGNRFITEALHWHDGTANSIKVVYTGKLRTTM</sequence>
<evidence type="ECO:0000313" key="2">
    <source>
        <dbReference type="EMBL" id="PKK64222.1"/>
    </source>
</evidence>
<dbReference type="InterPro" id="IPR036397">
    <property type="entry name" value="RNaseH_sf"/>
</dbReference>
<dbReference type="Proteomes" id="UP000233469">
    <property type="component" value="Unassembled WGS sequence"/>
</dbReference>
<evidence type="ECO:0000259" key="1">
    <source>
        <dbReference type="Pfam" id="PF13358"/>
    </source>
</evidence>
<reference evidence="2 3" key="2">
    <citation type="submission" date="2017-10" db="EMBL/GenBank/DDBJ databases">
        <title>Extensive intraspecific genome diversity in a model arbuscular mycorrhizal fungus.</title>
        <authorList>
            <person name="Chen E.C.H."/>
            <person name="Morin E."/>
            <person name="Baudet D."/>
            <person name="Noel J."/>
            <person name="Ndikumana S."/>
            <person name="Charron P."/>
            <person name="St-Onge C."/>
            <person name="Giorgi J."/>
            <person name="Grigoriev I.V."/>
            <person name="Roux C."/>
            <person name="Martin F.M."/>
            <person name="Corradi N."/>
        </authorList>
    </citation>
    <scope>NUCLEOTIDE SEQUENCE [LARGE SCALE GENOMIC DNA]</scope>
    <source>
        <strain evidence="2 3">C2</strain>
    </source>
</reference>
<dbReference type="Gene3D" id="3.30.420.10">
    <property type="entry name" value="Ribonuclease H-like superfamily/Ribonuclease H"/>
    <property type="match status" value="1"/>
</dbReference>